<dbReference type="EMBL" id="FOLL01000006">
    <property type="protein sequence ID" value="SFC19431.1"/>
    <property type="molecule type" value="Genomic_DNA"/>
</dbReference>
<name>A0A1I1H6I7_9SPHI</name>
<reference evidence="2" key="1">
    <citation type="submission" date="2016-10" db="EMBL/GenBank/DDBJ databases">
        <authorList>
            <person name="Varghese N."/>
            <person name="Submissions S."/>
        </authorList>
    </citation>
    <scope>NUCLEOTIDE SEQUENCE [LARGE SCALE GENOMIC DNA]</scope>
    <source>
        <strain evidence="2">DSM 22900</strain>
    </source>
</reference>
<keyword evidence="2" id="KW-1185">Reference proteome</keyword>
<accession>A0A1I1H6I7</accession>
<evidence type="ECO:0000313" key="2">
    <source>
        <dbReference type="Proteomes" id="UP000199577"/>
    </source>
</evidence>
<proteinExistence type="predicted"/>
<evidence type="ECO:0000313" key="1">
    <source>
        <dbReference type="EMBL" id="SFC19431.1"/>
    </source>
</evidence>
<dbReference type="AlphaFoldDB" id="A0A1I1H6I7"/>
<dbReference type="STRING" id="623281.SAMN05421747_10625"/>
<dbReference type="Proteomes" id="UP000199577">
    <property type="component" value="Unassembled WGS sequence"/>
</dbReference>
<organism evidence="1 2">
    <name type="scientific">Parapedobacter composti</name>
    <dbReference type="NCBI Taxonomy" id="623281"/>
    <lineage>
        <taxon>Bacteria</taxon>
        <taxon>Pseudomonadati</taxon>
        <taxon>Bacteroidota</taxon>
        <taxon>Sphingobacteriia</taxon>
        <taxon>Sphingobacteriales</taxon>
        <taxon>Sphingobacteriaceae</taxon>
        <taxon>Parapedobacter</taxon>
    </lineage>
</organism>
<gene>
    <name evidence="1" type="ORF">SAMN05421747_10625</name>
</gene>
<sequence>MRHFQTSTVEQRRVVDTDFATHPLEVAWASEAIFFVDAEQLDEGGGPLLLKVQLSVDGVNWLDEGTAFEPLRGNVSAFRRVSHFGGWLRLEGSLPERGSAYRVTIHLVAKA</sequence>
<protein>
    <submittedName>
        <fullName evidence="1">Uncharacterized protein</fullName>
    </submittedName>
</protein>